<dbReference type="RefSeq" id="WP_249285506.1">
    <property type="nucleotide sequence ID" value="NZ_JACRSO010000004.1"/>
</dbReference>
<evidence type="ECO:0000313" key="2">
    <source>
        <dbReference type="Proteomes" id="UP000654279"/>
    </source>
</evidence>
<gene>
    <name evidence="1" type="ORF">H8699_09600</name>
</gene>
<comment type="caution">
    <text evidence="1">The sequence shown here is derived from an EMBL/GenBank/DDBJ whole genome shotgun (WGS) entry which is preliminary data.</text>
</comment>
<protein>
    <submittedName>
        <fullName evidence="1">DUF2971 domain-containing protein</fullName>
    </submittedName>
</protein>
<dbReference type="AlphaFoldDB" id="A0A926D1E4"/>
<reference evidence="1" key="1">
    <citation type="submission" date="2020-08" db="EMBL/GenBank/DDBJ databases">
        <title>Genome public.</title>
        <authorList>
            <person name="Liu C."/>
            <person name="Sun Q."/>
        </authorList>
    </citation>
    <scope>NUCLEOTIDE SEQUENCE</scope>
    <source>
        <strain evidence="1">NSJ-44</strain>
    </source>
</reference>
<evidence type="ECO:0000313" key="1">
    <source>
        <dbReference type="EMBL" id="MBC8529681.1"/>
    </source>
</evidence>
<name>A0A926D1E4_9FIRM</name>
<dbReference type="InterPro" id="IPR021352">
    <property type="entry name" value="DUF2971"/>
</dbReference>
<sequence>MDARQEHYRRLLLFEQLFEGKNKFKGPLFHYTRRQGLTGILRSDSLIFWFSAANKLNDMEEGEEIYSIVYAVGNKLLNEHNISEDFFNCLLNCWILSKVVAPFSYYTDDGDKREILDEYDVYILSLSRSKDLASMWRSYTNLPEHDGFVIGLDQNVKDYFLSRTKDLYYQAVHMQFREIIYEDSIKHKILYNDLLLLYKYFCEAKERAQNFVMVYLSSLRFSFKNQGFCDEHEVRFIVKLPSNVPLPGCSKKPYKIEIREGDGYSIPYIEFPLPKKYLSSITIAPTMAVDETNLYLRSLLQSRMYDDNQIQLDASKIKLRF</sequence>
<dbReference type="EMBL" id="JACRSO010000004">
    <property type="protein sequence ID" value="MBC8529681.1"/>
    <property type="molecule type" value="Genomic_DNA"/>
</dbReference>
<keyword evidence="2" id="KW-1185">Reference proteome</keyword>
<accession>A0A926D1E4</accession>
<dbReference type="Proteomes" id="UP000654279">
    <property type="component" value="Unassembled WGS sequence"/>
</dbReference>
<organism evidence="1 2">
    <name type="scientific">Luoshenia tenuis</name>
    <dbReference type="NCBI Taxonomy" id="2763654"/>
    <lineage>
        <taxon>Bacteria</taxon>
        <taxon>Bacillati</taxon>
        <taxon>Bacillota</taxon>
        <taxon>Clostridia</taxon>
        <taxon>Christensenellales</taxon>
        <taxon>Christensenellaceae</taxon>
        <taxon>Luoshenia</taxon>
    </lineage>
</organism>
<dbReference type="Pfam" id="PF11185">
    <property type="entry name" value="DUF2971"/>
    <property type="match status" value="1"/>
</dbReference>
<proteinExistence type="predicted"/>